<dbReference type="GO" id="GO:0004674">
    <property type="term" value="F:protein serine/threonine kinase activity"/>
    <property type="evidence" value="ECO:0007669"/>
    <property type="project" value="UniProtKB-KW"/>
</dbReference>
<dbReference type="RefSeq" id="WP_162659427.1">
    <property type="nucleotide sequence ID" value="NZ_LR593887.1"/>
</dbReference>
<sequence length="636" mass="69615">MTTSSDSDAWYTGQIFPGTDHSAARAAILADLGDRYSLETHLGTGAYATVWHARDRQTGESVALKCFEQHSAQSGSFYRELSALFRLNDPHVVRIINLMEAGPTRRYLILEYCPGGSLRPLISRMRRAGGRLPLESVARLGLQIALGLQAAHRQGVVHRDLKPENVLLVKPSSRLDDPQIRLKLADFGLARSISRGTPPEGELPTISGSPAYMAPEQFHGETSPASDVYALGVMLFELLHGNLPFEGAPAQLALAHLRQSPPIAASLPADWVALLEQLLAKSATDRPTLESVCQRLQQWQPTTTNWTVTPATAIPAVIAEPEPVSAAVPIVRSPREIPRIETKQRFLGVESFRLFVTNSGDGTRTGVACTSVGCFRLDWSETPRSRLLVGMELLDVTRDGAGKLWLASDRTLERICPRTGARSVVIRLGDRPRCLAASDDRLAFLGETFWQFLAVSDGRTLATGPLDADRVGPIAARWLDGDRLLFICGANWDQLVLGSPIPQQARTLEYAIQSIGGGWPGSERLLVQMAHPSTRWGLLDWRMGKITPIGGPLAWVGIHPWVESGTSAEVGRWLGLSPSGELWRGRWEQPRENLGKLPAETCYTAFETDGVQALAIGETDGVQRIHSFEIPTWGRV</sequence>
<dbReference type="InterPro" id="IPR017441">
    <property type="entry name" value="Protein_kinase_ATP_BS"/>
</dbReference>
<dbReference type="SMART" id="SM00220">
    <property type="entry name" value="S_TKc"/>
    <property type="match status" value="1"/>
</dbReference>
<dbReference type="KEGG" id="tim:GMBLW1_48640"/>
<gene>
    <name evidence="5" type="ORF">GMBLW1_48640</name>
</gene>
<reference evidence="5" key="1">
    <citation type="submission" date="2019-04" db="EMBL/GenBank/DDBJ databases">
        <authorList>
            <consortium name="Science for Life Laboratories"/>
        </authorList>
    </citation>
    <scope>NUCLEOTIDE SEQUENCE</scope>
    <source>
        <strain evidence="5">MBLW1</strain>
    </source>
</reference>
<dbReference type="PANTHER" id="PTHR24348:SF68">
    <property type="entry name" value="SERINE_THREONINE-PROTEIN KINASE ATG1C"/>
    <property type="match status" value="1"/>
</dbReference>
<protein>
    <recommendedName>
        <fullName evidence="4">Protein kinase domain-containing protein</fullName>
    </recommendedName>
</protein>
<dbReference type="GO" id="GO:0005737">
    <property type="term" value="C:cytoplasm"/>
    <property type="evidence" value="ECO:0007669"/>
    <property type="project" value="TreeGrafter"/>
</dbReference>
<dbReference type="InterPro" id="IPR000719">
    <property type="entry name" value="Prot_kinase_dom"/>
</dbReference>
<evidence type="ECO:0000313" key="5">
    <source>
        <dbReference type="EMBL" id="VIP04329.1"/>
    </source>
</evidence>
<dbReference type="PROSITE" id="PS00107">
    <property type="entry name" value="PROTEIN_KINASE_ATP"/>
    <property type="match status" value="1"/>
</dbReference>
<keyword evidence="5" id="KW-0808">Transferase</keyword>
<dbReference type="EMBL" id="LR586016">
    <property type="protein sequence ID" value="VIP04329.1"/>
    <property type="molecule type" value="Genomic_DNA"/>
</dbReference>
<dbReference type="Proteomes" id="UP000464378">
    <property type="component" value="Chromosome"/>
</dbReference>
<keyword evidence="5" id="KW-0723">Serine/threonine-protein kinase</keyword>
<evidence type="ECO:0000259" key="4">
    <source>
        <dbReference type="PROSITE" id="PS50011"/>
    </source>
</evidence>
<dbReference type="InterPro" id="IPR008271">
    <property type="entry name" value="Ser/Thr_kinase_AS"/>
</dbReference>
<keyword evidence="2 3" id="KW-0067">ATP-binding</keyword>
<evidence type="ECO:0000256" key="2">
    <source>
        <dbReference type="ARBA" id="ARBA00022840"/>
    </source>
</evidence>
<evidence type="ECO:0000256" key="1">
    <source>
        <dbReference type="ARBA" id="ARBA00022741"/>
    </source>
</evidence>
<dbReference type="SUPFAM" id="SSF56112">
    <property type="entry name" value="Protein kinase-like (PK-like)"/>
    <property type="match status" value="1"/>
</dbReference>
<accession>A0A6C2YTH3</accession>
<keyword evidence="1 3" id="KW-0547">Nucleotide-binding</keyword>
<organism evidence="5">
    <name type="scientific">Tuwongella immobilis</name>
    <dbReference type="NCBI Taxonomy" id="692036"/>
    <lineage>
        <taxon>Bacteria</taxon>
        <taxon>Pseudomonadati</taxon>
        <taxon>Planctomycetota</taxon>
        <taxon>Planctomycetia</taxon>
        <taxon>Gemmatales</taxon>
        <taxon>Gemmataceae</taxon>
        <taxon>Tuwongella</taxon>
    </lineage>
</organism>
<dbReference type="EMBL" id="LR593887">
    <property type="protein sequence ID" value="VTS06020.1"/>
    <property type="molecule type" value="Genomic_DNA"/>
</dbReference>
<name>A0A6C2YTH3_9BACT</name>
<evidence type="ECO:0000313" key="6">
    <source>
        <dbReference type="Proteomes" id="UP000464378"/>
    </source>
</evidence>
<proteinExistence type="predicted"/>
<dbReference type="PANTHER" id="PTHR24348">
    <property type="entry name" value="SERINE/THREONINE-PROTEIN KINASE UNC-51-RELATED"/>
    <property type="match status" value="1"/>
</dbReference>
<feature type="domain" description="Protein kinase" evidence="4">
    <location>
        <begin position="36"/>
        <end position="300"/>
    </location>
</feature>
<dbReference type="PROSITE" id="PS50011">
    <property type="entry name" value="PROTEIN_KINASE_DOM"/>
    <property type="match status" value="1"/>
</dbReference>
<dbReference type="InterPro" id="IPR045269">
    <property type="entry name" value="Atg1-like"/>
</dbReference>
<feature type="binding site" evidence="3">
    <location>
        <position position="65"/>
    </location>
    <ligand>
        <name>ATP</name>
        <dbReference type="ChEBI" id="CHEBI:30616"/>
    </ligand>
</feature>
<dbReference type="InterPro" id="IPR011009">
    <property type="entry name" value="Kinase-like_dom_sf"/>
</dbReference>
<dbReference type="Gene3D" id="1.10.510.10">
    <property type="entry name" value="Transferase(Phosphotransferase) domain 1"/>
    <property type="match status" value="1"/>
</dbReference>
<keyword evidence="6" id="KW-1185">Reference proteome</keyword>
<dbReference type="InParanoid" id="A0A6C2YTH3"/>
<dbReference type="AlphaFoldDB" id="A0A6C2YTH3"/>
<dbReference type="CDD" id="cd14014">
    <property type="entry name" value="STKc_PknB_like"/>
    <property type="match status" value="1"/>
</dbReference>
<evidence type="ECO:0000256" key="3">
    <source>
        <dbReference type="PROSITE-ProRule" id="PRU10141"/>
    </source>
</evidence>
<dbReference type="PROSITE" id="PS00108">
    <property type="entry name" value="PROTEIN_KINASE_ST"/>
    <property type="match status" value="1"/>
</dbReference>
<dbReference type="GO" id="GO:0005524">
    <property type="term" value="F:ATP binding"/>
    <property type="evidence" value="ECO:0007669"/>
    <property type="project" value="UniProtKB-UniRule"/>
</dbReference>
<keyword evidence="5" id="KW-0418">Kinase</keyword>
<dbReference type="Pfam" id="PF00069">
    <property type="entry name" value="Pkinase"/>
    <property type="match status" value="1"/>
</dbReference>